<evidence type="ECO:0000313" key="1">
    <source>
        <dbReference type="EMBL" id="CDW24056.1"/>
    </source>
</evidence>
<organism evidence="1">
    <name type="scientific">Lepeophtheirus salmonis</name>
    <name type="common">Salmon louse</name>
    <name type="synonym">Caligus salmonis</name>
    <dbReference type="NCBI Taxonomy" id="72036"/>
    <lineage>
        <taxon>Eukaryota</taxon>
        <taxon>Metazoa</taxon>
        <taxon>Ecdysozoa</taxon>
        <taxon>Arthropoda</taxon>
        <taxon>Crustacea</taxon>
        <taxon>Multicrustacea</taxon>
        <taxon>Hexanauplia</taxon>
        <taxon>Copepoda</taxon>
        <taxon>Siphonostomatoida</taxon>
        <taxon>Caligidae</taxon>
        <taxon>Lepeophtheirus</taxon>
    </lineage>
</organism>
<dbReference type="EMBL" id="HACA01006695">
    <property type="protein sequence ID" value="CDW24056.1"/>
    <property type="molecule type" value="Transcribed_RNA"/>
</dbReference>
<sequence length="102" mass="12340">KGIHIISSCFYGSNTIRRHAVSSWLLPSSRGRFLYKPGDYIFRHNSRSNKKWHSEHKCFQIKYTFLFSFSLFILYYCHRTYHYLDSFTLCGLTKKHLFYILN</sequence>
<proteinExistence type="predicted"/>
<reference evidence="1" key="1">
    <citation type="submission" date="2014-05" db="EMBL/GenBank/DDBJ databases">
        <authorList>
            <person name="Chronopoulou M."/>
        </authorList>
    </citation>
    <scope>NUCLEOTIDE SEQUENCE</scope>
    <source>
        <tissue evidence="1">Whole organism</tissue>
    </source>
</reference>
<name>A0A0K2TF22_LEPSM</name>
<protein>
    <submittedName>
        <fullName evidence="1">Uncharacterized protein</fullName>
    </submittedName>
</protein>
<accession>A0A0K2TF22</accession>
<dbReference type="AlphaFoldDB" id="A0A0K2TF22"/>
<feature type="non-terminal residue" evidence="1">
    <location>
        <position position="1"/>
    </location>
</feature>